<sequence>MTLFASKDTQEKCRQIVLDYKKGKISPDLTVDELWNAKILYDSMYHPDTGEKMFFLGRMSAQMPANMVITGLLLSMYRSWPGVIFSHWTNQSFNAIVNYTNRSGNSKTTNEQLFYSYCAATGGATAAALGLNMSVRNKHGLAARLVPFVAVALANAINIPMIRANELTDGIELCNENDELIAKSRRLAALSIAQVTLSRIAMAMPDMVLSPVIMNRFTRTTYYKTRPLIQKYSDMPIQTFLAGIGLYFTTPLGCALFPQKSAIEVSNLEKSTQNEILIHENPPKVVFYNKGLALNCTQIVEAFPDPGTGNADNIRFLVLIMAIVSAYRPYHYYVLLSLIFFSFFANILIVVILSHREMRKVGVNVTMMIIAICDFGCAFTAIVSMLLRNYTN</sequence>
<evidence type="ECO:0000256" key="2">
    <source>
        <dbReference type="ARBA" id="ARBA00005974"/>
    </source>
</evidence>
<protein>
    <recommendedName>
        <fullName evidence="9">Sidoreflexin</fullName>
    </recommendedName>
</protein>
<evidence type="ECO:0000256" key="8">
    <source>
        <dbReference type="ARBA" id="ARBA00023136"/>
    </source>
</evidence>
<reference evidence="11" key="1">
    <citation type="submission" date="2010-08" db="EMBL/GenBank/DDBJ databases">
        <authorList>
            <consortium name="Caenorhabditis japonica Sequencing Consortium"/>
            <person name="Wilson R.K."/>
        </authorList>
    </citation>
    <scope>NUCLEOTIDE SEQUENCE [LARGE SCALE GENOMIC DNA]</scope>
    <source>
        <strain evidence="11">DF5081</strain>
    </source>
</reference>
<accession>A0A8R1DNS2</accession>
<evidence type="ECO:0000256" key="3">
    <source>
        <dbReference type="ARBA" id="ARBA00022448"/>
    </source>
</evidence>
<keyword evidence="7 9" id="KW-0496">Mitochondrion</keyword>
<name>A0A8R1DNS2_CAEJA</name>
<keyword evidence="3" id="KW-0813">Transport</keyword>
<dbReference type="Pfam" id="PF03820">
    <property type="entry name" value="SFXNs"/>
    <property type="match status" value="1"/>
</dbReference>
<comment type="similarity">
    <text evidence="2 9">Belongs to the sideroflexin family.</text>
</comment>
<dbReference type="PANTHER" id="PTHR11153">
    <property type="entry name" value="SIDEROFLEXIN"/>
    <property type="match status" value="1"/>
</dbReference>
<feature type="transmembrane region" description="Helical" evidence="9">
    <location>
        <begin position="365"/>
        <end position="387"/>
    </location>
</feature>
<proteinExistence type="inferred from homology"/>
<dbReference type="Pfam" id="PF10324">
    <property type="entry name" value="7TM_GPCR_Srw"/>
    <property type="match status" value="1"/>
</dbReference>
<keyword evidence="11" id="KW-1185">Reference proteome</keyword>
<keyword evidence="8 9" id="KW-0472">Membrane</keyword>
<dbReference type="Proteomes" id="UP000005237">
    <property type="component" value="Unassembled WGS sequence"/>
</dbReference>
<comment type="subcellular location">
    <subcellularLocation>
        <location evidence="1 9">Mitochondrion membrane</location>
        <topology evidence="1 9">Multi-pass membrane protein</topology>
    </subcellularLocation>
</comment>
<dbReference type="NCBIfam" id="TIGR00798">
    <property type="entry name" value="mtc"/>
    <property type="match status" value="1"/>
</dbReference>
<dbReference type="SUPFAM" id="SSF81321">
    <property type="entry name" value="Family A G protein-coupled receptor-like"/>
    <property type="match status" value="1"/>
</dbReference>
<dbReference type="InterPro" id="IPR019427">
    <property type="entry name" value="7TM_GPCR_serpentine_rcpt_Srw"/>
</dbReference>
<reference evidence="10" key="2">
    <citation type="submission" date="2022-06" db="UniProtKB">
        <authorList>
            <consortium name="EnsemblMetazoa"/>
        </authorList>
    </citation>
    <scope>IDENTIFICATION</scope>
    <source>
        <strain evidence="10">DF5081</strain>
    </source>
</reference>
<dbReference type="GO" id="GO:0005743">
    <property type="term" value="C:mitochondrial inner membrane"/>
    <property type="evidence" value="ECO:0007669"/>
    <property type="project" value="TreeGrafter"/>
</dbReference>
<dbReference type="GO" id="GO:0015075">
    <property type="term" value="F:monoatomic ion transmembrane transporter activity"/>
    <property type="evidence" value="ECO:0007669"/>
    <property type="project" value="InterPro"/>
</dbReference>
<comment type="caution">
    <text evidence="9">Lacks conserved residue(s) required for the propagation of feature annotation.</text>
</comment>
<evidence type="ECO:0000313" key="11">
    <source>
        <dbReference type="Proteomes" id="UP000005237"/>
    </source>
</evidence>
<dbReference type="InterPro" id="IPR004686">
    <property type="entry name" value="Mtc"/>
</dbReference>
<organism evidence="10 11">
    <name type="scientific">Caenorhabditis japonica</name>
    <dbReference type="NCBI Taxonomy" id="281687"/>
    <lineage>
        <taxon>Eukaryota</taxon>
        <taxon>Metazoa</taxon>
        <taxon>Ecdysozoa</taxon>
        <taxon>Nematoda</taxon>
        <taxon>Chromadorea</taxon>
        <taxon>Rhabditida</taxon>
        <taxon>Rhabditina</taxon>
        <taxon>Rhabditomorpha</taxon>
        <taxon>Rhabditoidea</taxon>
        <taxon>Rhabditidae</taxon>
        <taxon>Peloderinae</taxon>
        <taxon>Caenorhabditis</taxon>
    </lineage>
</organism>
<evidence type="ECO:0000256" key="6">
    <source>
        <dbReference type="ARBA" id="ARBA00022989"/>
    </source>
</evidence>
<dbReference type="PANTHER" id="PTHR11153:SF16">
    <property type="entry name" value="SIDOREFLEXIN"/>
    <property type="match status" value="1"/>
</dbReference>
<evidence type="ECO:0000256" key="7">
    <source>
        <dbReference type="ARBA" id="ARBA00023128"/>
    </source>
</evidence>
<evidence type="ECO:0000256" key="1">
    <source>
        <dbReference type="ARBA" id="ARBA00004225"/>
    </source>
</evidence>
<evidence type="ECO:0000256" key="9">
    <source>
        <dbReference type="RuleBase" id="RU362000"/>
    </source>
</evidence>
<evidence type="ECO:0000256" key="4">
    <source>
        <dbReference type="ARBA" id="ARBA00022692"/>
    </source>
</evidence>
<dbReference type="AlphaFoldDB" id="A0A8R1DNS2"/>
<dbReference type="EnsemblMetazoa" id="CJA06889b.1">
    <property type="protein sequence ID" value="CJA06889b.1"/>
    <property type="gene ID" value="WBGene00126093"/>
</dbReference>
<dbReference type="GO" id="GO:0008528">
    <property type="term" value="F:G protein-coupled peptide receptor activity"/>
    <property type="evidence" value="ECO:0007669"/>
    <property type="project" value="InterPro"/>
</dbReference>
<feature type="transmembrane region" description="Helical" evidence="9">
    <location>
        <begin position="330"/>
        <end position="353"/>
    </location>
</feature>
<keyword evidence="4 9" id="KW-0812">Transmembrane</keyword>
<keyword evidence="5" id="KW-0029">Amino-acid transport</keyword>
<dbReference type="GO" id="GO:0140300">
    <property type="term" value="P:serine import into mitochondrion"/>
    <property type="evidence" value="ECO:0007669"/>
    <property type="project" value="TreeGrafter"/>
</dbReference>
<keyword evidence="6 9" id="KW-1133">Transmembrane helix</keyword>
<evidence type="ECO:0000256" key="5">
    <source>
        <dbReference type="ARBA" id="ARBA00022970"/>
    </source>
</evidence>
<evidence type="ECO:0000313" key="10">
    <source>
        <dbReference type="EnsemblMetazoa" id="CJA06889b.1"/>
    </source>
</evidence>